<dbReference type="STRING" id="68775.A0A5C3LU76"/>
<reference evidence="3 4" key="1">
    <citation type="journal article" date="2019" name="Nat. Ecol. Evol.">
        <title>Megaphylogeny resolves global patterns of mushroom evolution.</title>
        <authorList>
            <person name="Varga T."/>
            <person name="Krizsan K."/>
            <person name="Foldi C."/>
            <person name="Dima B."/>
            <person name="Sanchez-Garcia M."/>
            <person name="Sanchez-Ramirez S."/>
            <person name="Szollosi G.J."/>
            <person name="Szarkandi J.G."/>
            <person name="Papp V."/>
            <person name="Albert L."/>
            <person name="Andreopoulos W."/>
            <person name="Angelini C."/>
            <person name="Antonin V."/>
            <person name="Barry K.W."/>
            <person name="Bougher N.L."/>
            <person name="Buchanan P."/>
            <person name="Buyck B."/>
            <person name="Bense V."/>
            <person name="Catcheside P."/>
            <person name="Chovatia M."/>
            <person name="Cooper J."/>
            <person name="Damon W."/>
            <person name="Desjardin D."/>
            <person name="Finy P."/>
            <person name="Geml J."/>
            <person name="Haridas S."/>
            <person name="Hughes K."/>
            <person name="Justo A."/>
            <person name="Karasinski D."/>
            <person name="Kautmanova I."/>
            <person name="Kiss B."/>
            <person name="Kocsube S."/>
            <person name="Kotiranta H."/>
            <person name="LaButti K.M."/>
            <person name="Lechner B.E."/>
            <person name="Liimatainen K."/>
            <person name="Lipzen A."/>
            <person name="Lukacs Z."/>
            <person name="Mihaltcheva S."/>
            <person name="Morgado L.N."/>
            <person name="Niskanen T."/>
            <person name="Noordeloos M.E."/>
            <person name="Ohm R.A."/>
            <person name="Ortiz-Santana B."/>
            <person name="Ovrebo C."/>
            <person name="Racz N."/>
            <person name="Riley R."/>
            <person name="Savchenko A."/>
            <person name="Shiryaev A."/>
            <person name="Soop K."/>
            <person name="Spirin V."/>
            <person name="Szebenyi C."/>
            <person name="Tomsovsky M."/>
            <person name="Tulloss R.E."/>
            <person name="Uehling J."/>
            <person name="Grigoriev I.V."/>
            <person name="Vagvolgyi C."/>
            <person name="Papp T."/>
            <person name="Martin F.M."/>
            <person name="Miettinen O."/>
            <person name="Hibbett D.S."/>
            <person name="Nagy L.G."/>
        </authorList>
    </citation>
    <scope>NUCLEOTIDE SEQUENCE [LARGE SCALE GENOMIC DNA]</scope>
    <source>
        <strain evidence="3 4">CBS 166.37</strain>
    </source>
</reference>
<proteinExistence type="predicted"/>
<organism evidence="3 4">
    <name type="scientific">Crucibulum laeve</name>
    <dbReference type="NCBI Taxonomy" id="68775"/>
    <lineage>
        <taxon>Eukaryota</taxon>
        <taxon>Fungi</taxon>
        <taxon>Dikarya</taxon>
        <taxon>Basidiomycota</taxon>
        <taxon>Agaricomycotina</taxon>
        <taxon>Agaricomycetes</taxon>
        <taxon>Agaricomycetidae</taxon>
        <taxon>Agaricales</taxon>
        <taxon>Agaricineae</taxon>
        <taxon>Nidulariaceae</taxon>
        <taxon>Crucibulum</taxon>
    </lineage>
</organism>
<evidence type="ECO:0000259" key="2">
    <source>
        <dbReference type="Pfam" id="PF12937"/>
    </source>
</evidence>
<keyword evidence="1" id="KW-0175">Coiled coil</keyword>
<accession>A0A5C3LU76</accession>
<evidence type="ECO:0000313" key="3">
    <source>
        <dbReference type="EMBL" id="TFK36749.1"/>
    </source>
</evidence>
<evidence type="ECO:0000313" key="4">
    <source>
        <dbReference type="Proteomes" id="UP000308652"/>
    </source>
</evidence>
<dbReference type="Proteomes" id="UP000308652">
    <property type="component" value="Unassembled WGS sequence"/>
</dbReference>
<evidence type="ECO:0000256" key="1">
    <source>
        <dbReference type="SAM" id="Coils"/>
    </source>
</evidence>
<dbReference type="InterPro" id="IPR001810">
    <property type="entry name" value="F-box_dom"/>
</dbReference>
<name>A0A5C3LU76_9AGAR</name>
<dbReference type="EMBL" id="ML213612">
    <property type="protein sequence ID" value="TFK36749.1"/>
    <property type="molecule type" value="Genomic_DNA"/>
</dbReference>
<dbReference type="OrthoDB" id="3249706at2759"/>
<keyword evidence="4" id="KW-1185">Reference proteome</keyword>
<sequence>MTQCSTCSNTIGLQSSLVLTNSNAHSHSKNAGAKISRLEAELTRVENLIVQLSQQRSRLKKEINALSLTAQLPTEILLEIFRAVTHPTSINDIHQLGLCGVSPLLLGKVCSAWRDVAWTAPLLWADIYIYLSRDRYTVQTQLLGEWLDRADNLPLNIRLSVKAEDELDWVSDPPREVMSQLATYSATWRSVDLFLPGSCYQHIEAIKDDLPLLASLSLHTLVSSSGKRLGMFYSAPRLRSVSLAGYFLSDIHLPWAQFAHLHAETFFLDECIEALRRAPDLVRCQFRSIISGFSCSRFQFPTEPIVLDNLINFQLFSSESTSIHDLLESVTLTSLLQLELDISYGQLFSSDEHVFELFLLRSSPPLQRLSIAGSPILENALLRCLHAIPSLEELQLTAPCDNPVFGLSNTFISALEINQSSGEFLDIVPKLQSFTYEGPASFHASLLLDMLEKRCLKGTEGLYHDTKLTKVSIQTGSHIDGLLKVPVRLMRLKAEGVRLSFATGGVVWC</sequence>
<protein>
    <recommendedName>
        <fullName evidence="2">F-box domain-containing protein</fullName>
    </recommendedName>
</protein>
<feature type="coiled-coil region" evidence="1">
    <location>
        <begin position="28"/>
        <end position="69"/>
    </location>
</feature>
<feature type="domain" description="F-box" evidence="2">
    <location>
        <begin position="70"/>
        <end position="129"/>
    </location>
</feature>
<dbReference type="Pfam" id="PF12937">
    <property type="entry name" value="F-box-like"/>
    <property type="match status" value="1"/>
</dbReference>
<dbReference type="AlphaFoldDB" id="A0A5C3LU76"/>
<gene>
    <name evidence="3" type="ORF">BDQ12DRAFT_239971</name>
</gene>